<evidence type="ECO:0000313" key="10">
    <source>
        <dbReference type="Proteomes" id="UP001183585"/>
    </source>
</evidence>
<keyword evidence="3 7" id="KW-0732">Signal</keyword>
<evidence type="ECO:0000256" key="7">
    <source>
        <dbReference type="SAM" id="SignalP"/>
    </source>
</evidence>
<dbReference type="EMBL" id="JAVDYE010000001">
    <property type="protein sequence ID" value="MDR7381688.1"/>
    <property type="molecule type" value="Genomic_DNA"/>
</dbReference>
<reference evidence="9 10" key="1">
    <citation type="submission" date="2023-07" db="EMBL/GenBank/DDBJ databases">
        <title>Sequencing the genomes of 1000 actinobacteria strains.</title>
        <authorList>
            <person name="Klenk H.-P."/>
        </authorList>
    </citation>
    <scope>NUCLEOTIDE SEQUENCE [LARGE SCALE GENOMIC DNA]</scope>
    <source>
        <strain evidence="9 10">DSM 45554</strain>
    </source>
</reference>
<protein>
    <submittedName>
        <fullName evidence="9">ABC transporter-associated repeat protein</fullName>
    </submittedName>
</protein>
<feature type="compositionally biased region" description="Gly residues" evidence="5">
    <location>
        <begin position="594"/>
        <end position="606"/>
    </location>
</feature>
<organism evidence="9 10">
    <name type="scientific">Promicromonospora iranensis</name>
    <dbReference type="NCBI Taxonomy" id="1105144"/>
    <lineage>
        <taxon>Bacteria</taxon>
        <taxon>Bacillati</taxon>
        <taxon>Actinomycetota</taxon>
        <taxon>Actinomycetes</taxon>
        <taxon>Micrococcales</taxon>
        <taxon>Promicromonosporaceae</taxon>
        <taxon>Promicromonospora</taxon>
    </lineage>
</organism>
<keyword evidence="6" id="KW-0472">Membrane</keyword>
<dbReference type="InterPro" id="IPR022395">
    <property type="entry name" value="CHP03773_ABC_transptr-like"/>
</dbReference>
<dbReference type="NCBIfam" id="NF038134">
    <property type="entry name" value="choice_anch_M"/>
    <property type="match status" value="3"/>
</dbReference>
<accession>A0ABU2CK38</accession>
<keyword evidence="10" id="KW-1185">Reference proteome</keyword>
<evidence type="ECO:0000256" key="6">
    <source>
        <dbReference type="SAM" id="Phobius"/>
    </source>
</evidence>
<feature type="region of interest" description="Disordered" evidence="5">
    <location>
        <begin position="332"/>
        <end position="386"/>
    </location>
</feature>
<feature type="compositionally biased region" description="Pro residues" evidence="5">
    <location>
        <begin position="339"/>
        <end position="373"/>
    </location>
</feature>
<keyword evidence="1" id="KW-0134">Cell wall</keyword>
<comment type="caution">
    <text evidence="9">The sequence shown here is derived from an EMBL/GenBank/DDBJ whole genome shotgun (WGS) entry which is preliminary data.</text>
</comment>
<feature type="region of interest" description="Disordered" evidence="5">
    <location>
        <begin position="587"/>
        <end position="657"/>
    </location>
</feature>
<evidence type="ECO:0000256" key="3">
    <source>
        <dbReference type="ARBA" id="ARBA00022729"/>
    </source>
</evidence>
<dbReference type="Proteomes" id="UP001183585">
    <property type="component" value="Unassembled WGS sequence"/>
</dbReference>
<dbReference type="PROSITE" id="PS50847">
    <property type="entry name" value="GRAM_POS_ANCHORING"/>
    <property type="match status" value="1"/>
</dbReference>
<feature type="transmembrane region" description="Helical" evidence="6">
    <location>
        <begin position="886"/>
        <end position="907"/>
    </location>
</feature>
<dbReference type="RefSeq" id="WP_274998073.1">
    <property type="nucleotide sequence ID" value="NZ_JAJQQP010000020.1"/>
</dbReference>
<keyword evidence="4" id="KW-0572">Peptidoglycan-anchor</keyword>
<gene>
    <name evidence="9" type="ORF">J2S48_001203</name>
</gene>
<evidence type="ECO:0000256" key="2">
    <source>
        <dbReference type="ARBA" id="ARBA00022525"/>
    </source>
</evidence>
<feature type="domain" description="Gram-positive cocci surface proteins LPxTG" evidence="8">
    <location>
        <begin position="879"/>
        <end position="914"/>
    </location>
</feature>
<dbReference type="NCBIfam" id="TIGR03773">
    <property type="entry name" value="anch_rpt_wall"/>
    <property type="match status" value="1"/>
</dbReference>
<dbReference type="NCBIfam" id="TIGR01167">
    <property type="entry name" value="LPXTG_anchor"/>
    <property type="match status" value="1"/>
</dbReference>
<evidence type="ECO:0000313" key="9">
    <source>
        <dbReference type="EMBL" id="MDR7381688.1"/>
    </source>
</evidence>
<dbReference type="InterPro" id="IPR019931">
    <property type="entry name" value="LPXTG_anchor"/>
</dbReference>
<keyword evidence="2" id="KW-0964">Secreted</keyword>
<feature type="signal peptide" evidence="7">
    <location>
        <begin position="1"/>
        <end position="25"/>
    </location>
</feature>
<evidence type="ECO:0000259" key="8">
    <source>
        <dbReference type="PROSITE" id="PS50847"/>
    </source>
</evidence>
<dbReference type="NCBIfam" id="TIGR03769">
    <property type="entry name" value="P_ac_wall_RPT"/>
    <property type="match status" value="3"/>
</dbReference>
<feature type="chain" id="PRO_5045215690" evidence="7">
    <location>
        <begin position="26"/>
        <end position="914"/>
    </location>
</feature>
<name>A0ABU2CK38_9MICO</name>
<evidence type="ECO:0000256" key="5">
    <source>
        <dbReference type="SAM" id="MobiDB-lite"/>
    </source>
</evidence>
<proteinExistence type="predicted"/>
<keyword evidence="6" id="KW-1133">Transmembrane helix</keyword>
<sequence length="914" mass="94324">MTALAAVGALLGALVVPALSAPALAAGPTSAAVPDREYVLTHGHVDGFETTYDADTGKLVLAVRDDTRIYDGEPVFRTPESTTLAYEDPQSQVELPPAEGGWAFLGEYGGDTVWLGSQTGSDQEHAPWVGWSTERLLDSLAGTGITPASGQPVSLDVAVDGPGDVFTFQNNSFGQPINRYLDTTMSDGGTIPVAANAHVHTNWIFTAEGDYTLTVTPSLATAGGTTVTGDAATYHVRVGERPVTTAVTVSADRAEYTAGDTAVLTAAQEPATDLTDYRWEVAPTGSGESTTVEGQESAVYRRELVRGDDGARVRAVLLDGDRVAGTSEHVALSVVDVPDPTPSPTPTPTPDPTPTPTPTPTPDPTPTPSPTPTDPGTGPEPGQDREYVLDHGHADAFETTYDDDSGRLTLSVKDDTRIHADRSVYRSPEDVTLAYADPRGRVELPEATGAWSFLGEHGGRTAWLGSQTGSDQDYLPWAGWSTERLLPSLAGTGITPAAGNPVSLVVKVDGPGDVFTFQNDSFGQPVNRYIDTTSSAGGTIPVAANAHVHTNWVFTAAGDYHLEVTPRLRTADGRTITGPAADYHFRAGAERTDGPGGDGPGDGPGNDPGRPPSGAPGNDPGEGPGDAPGTDPGDTPGAGGNGPGAQPEQCEAQPVTREVTTPAVGGISSGHFDFGSMVRDGKLVAQVKDDRKQPSSWVDPATLTFKLGKAAEDEVPSGSEFAFLGTAGSTIWSVGQVQEDGVPWIGWNTQHPSLIEAADGPVTFTLDGVDGPGQLGVYATGTFGGVGAKSFGTLSGFPKSMSVPLNQHVHANWAFTEAGVYSVTLTQSVPLKSGGTASDSATLKFSVGDTSGTSTKTSYVGRTASGAECDLSAAQRAALASTGASVLQPLLLAGLLVLLGGALVVVARRRQVSA</sequence>
<dbReference type="InterPro" id="IPR022435">
    <property type="entry name" value="Surface-anchored_actinobac"/>
</dbReference>
<evidence type="ECO:0000256" key="1">
    <source>
        <dbReference type="ARBA" id="ARBA00022512"/>
    </source>
</evidence>
<evidence type="ECO:0000256" key="4">
    <source>
        <dbReference type="ARBA" id="ARBA00023088"/>
    </source>
</evidence>
<keyword evidence="6" id="KW-0812">Transmembrane</keyword>